<dbReference type="Gene3D" id="2.130.10.10">
    <property type="entry name" value="YVTN repeat-like/Quinoprotein amine dehydrogenase"/>
    <property type="match status" value="1"/>
</dbReference>
<dbReference type="Pfam" id="PF09454">
    <property type="entry name" value="Vps23_core"/>
    <property type="match status" value="1"/>
</dbReference>
<evidence type="ECO:0000313" key="12">
    <source>
        <dbReference type="Proteomes" id="UP000019149"/>
    </source>
</evidence>
<evidence type="ECO:0000256" key="2">
    <source>
        <dbReference type="ARBA" id="ARBA00009594"/>
    </source>
</evidence>
<dbReference type="STRING" id="6210.W6U800"/>
<dbReference type="RefSeq" id="XP_024348486.1">
    <property type="nucleotide sequence ID" value="XM_024497075.1"/>
</dbReference>
<keyword evidence="12" id="KW-1185">Reference proteome</keyword>
<dbReference type="InterPro" id="IPR016135">
    <property type="entry name" value="UBQ-conjugating_enzyme/RWD"/>
</dbReference>
<proteinExistence type="inferred from homology"/>
<dbReference type="InterPro" id="IPR036322">
    <property type="entry name" value="WD40_repeat_dom_sf"/>
</dbReference>
<dbReference type="Gene3D" id="6.10.250.370">
    <property type="match status" value="1"/>
</dbReference>
<gene>
    <name evidence="11" type="ORF">EGR_07826</name>
</gene>
<comment type="subcellular location">
    <subcellularLocation>
        <location evidence="1">Endosome</location>
    </subcellularLocation>
</comment>
<dbReference type="Proteomes" id="UP000019149">
    <property type="component" value="Unassembled WGS sequence"/>
</dbReference>
<evidence type="ECO:0000256" key="4">
    <source>
        <dbReference type="ARBA" id="ARBA00022753"/>
    </source>
</evidence>
<dbReference type="AlphaFoldDB" id="W6U800"/>
<comment type="caution">
    <text evidence="11">The sequence shown here is derived from an EMBL/GenBank/DDBJ whole genome shotgun (WGS) entry which is preliminary data.</text>
</comment>
<evidence type="ECO:0000259" key="10">
    <source>
        <dbReference type="PROSITE" id="PS51322"/>
    </source>
</evidence>
<keyword evidence="3 7" id="KW-0813">Transport</keyword>
<dbReference type="Pfam" id="PF05743">
    <property type="entry name" value="UEV"/>
    <property type="match status" value="1"/>
</dbReference>
<dbReference type="InterPro" id="IPR008883">
    <property type="entry name" value="UEV_N"/>
</dbReference>
<evidence type="ECO:0000313" key="11">
    <source>
        <dbReference type="EMBL" id="EUB57290.1"/>
    </source>
</evidence>
<dbReference type="OrthoDB" id="2162425at2759"/>
<dbReference type="GO" id="GO:0008333">
    <property type="term" value="P:endosome to lysosome transport"/>
    <property type="evidence" value="ECO:0007669"/>
    <property type="project" value="TreeGrafter"/>
</dbReference>
<protein>
    <submittedName>
        <fullName evidence="11">Tumor susceptibility gene 101 protein</fullName>
    </submittedName>
</protein>
<dbReference type="Gene3D" id="6.10.140.820">
    <property type="match status" value="1"/>
</dbReference>
<evidence type="ECO:0000256" key="1">
    <source>
        <dbReference type="ARBA" id="ARBA00004177"/>
    </source>
</evidence>
<dbReference type="KEGG" id="egl:EGR_07826"/>
<feature type="domain" description="UEV" evidence="10">
    <location>
        <begin position="2"/>
        <end position="145"/>
    </location>
</feature>
<dbReference type="InterPro" id="IPR037202">
    <property type="entry name" value="ESCRT_assembly_dom"/>
</dbReference>
<comment type="similarity">
    <text evidence="2">Belongs to the ubiquitin-conjugating enzyme family. UEV subfamily.</text>
</comment>
<evidence type="ECO:0000256" key="8">
    <source>
        <dbReference type="SAM" id="Coils"/>
    </source>
</evidence>
<dbReference type="InterPro" id="IPR015943">
    <property type="entry name" value="WD40/YVTN_repeat-like_dom_sf"/>
</dbReference>
<dbReference type="GO" id="GO:0015031">
    <property type="term" value="P:protein transport"/>
    <property type="evidence" value="ECO:0007669"/>
    <property type="project" value="UniProtKB-UniRule"/>
</dbReference>
<organism evidence="11 12">
    <name type="scientific">Echinococcus granulosus</name>
    <name type="common">Hydatid tapeworm</name>
    <dbReference type="NCBI Taxonomy" id="6210"/>
    <lineage>
        <taxon>Eukaryota</taxon>
        <taxon>Metazoa</taxon>
        <taxon>Spiralia</taxon>
        <taxon>Lophotrochozoa</taxon>
        <taxon>Platyhelminthes</taxon>
        <taxon>Cestoda</taxon>
        <taxon>Eucestoda</taxon>
        <taxon>Cyclophyllidea</taxon>
        <taxon>Taeniidae</taxon>
        <taxon>Echinococcus</taxon>
        <taxon>Echinococcus granulosus group</taxon>
    </lineage>
</organism>
<dbReference type="Gene3D" id="3.10.110.10">
    <property type="entry name" value="Ubiquitin Conjugating Enzyme"/>
    <property type="match status" value="1"/>
</dbReference>
<reference evidence="11 12" key="1">
    <citation type="journal article" date="2013" name="Nat. Genet.">
        <title>The genome of the hydatid tapeworm Echinococcus granulosus.</title>
        <authorList>
            <person name="Zheng H."/>
            <person name="Zhang W."/>
            <person name="Zhang L."/>
            <person name="Zhang Z."/>
            <person name="Li J."/>
            <person name="Lu G."/>
            <person name="Zhu Y."/>
            <person name="Wang Y."/>
            <person name="Huang Y."/>
            <person name="Liu J."/>
            <person name="Kang H."/>
            <person name="Chen J."/>
            <person name="Wang L."/>
            <person name="Chen A."/>
            <person name="Yu S."/>
            <person name="Gao Z."/>
            <person name="Jin L."/>
            <person name="Gu W."/>
            <person name="Wang Z."/>
            <person name="Zhao L."/>
            <person name="Shi B."/>
            <person name="Wen H."/>
            <person name="Lin R."/>
            <person name="Jones M.K."/>
            <person name="Brejova B."/>
            <person name="Vinar T."/>
            <person name="Zhao G."/>
            <person name="McManus D.P."/>
            <person name="Chen Z."/>
            <person name="Zhou Y."/>
            <person name="Wang S."/>
        </authorList>
    </citation>
    <scope>NUCLEOTIDE SEQUENCE [LARGE SCALE GENOMIC DNA]</scope>
</reference>
<dbReference type="PANTHER" id="PTHR23306">
    <property type="entry name" value="TUMOR SUSCEPTIBILITY GENE 101 PROTEIN-RELATED"/>
    <property type="match status" value="1"/>
</dbReference>
<dbReference type="SUPFAM" id="SSF50978">
    <property type="entry name" value="WD40 repeat-like"/>
    <property type="match status" value="1"/>
</dbReference>
<dbReference type="PROSITE" id="PS51312">
    <property type="entry name" value="SB"/>
    <property type="match status" value="1"/>
</dbReference>
<evidence type="ECO:0000256" key="3">
    <source>
        <dbReference type="ARBA" id="ARBA00022448"/>
    </source>
</evidence>
<dbReference type="SUPFAM" id="SSF54495">
    <property type="entry name" value="UBC-like"/>
    <property type="match status" value="1"/>
</dbReference>
<dbReference type="GO" id="GO:0043130">
    <property type="term" value="F:ubiquitin binding"/>
    <property type="evidence" value="ECO:0007669"/>
    <property type="project" value="TreeGrafter"/>
</dbReference>
<dbReference type="PANTHER" id="PTHR23306:SF3">
    <property type="entry name" value="TUMOR SUPPRESSOR PROTEIN 101"/>
    <property type="match status" value="1"/>
</dbReference>
<dbReference type="PROSITE" id="PS51322">
    <property type="entry name" value="UEV"/>
    <property type="match status" value="1"/>
</dbReference>
<name>W6U800_ECHGR</name>
<feature type="domain" description="SB" evidence="9">
    <location>
        <begin position="327"/>
        <end position="395"/>
    </location>
</feature>
<evidence type="ECO:0000256" key="5">
    <source>
        <dbReference type="ARBA" id="ARBA00022927"/>
    </source>
</evidence>
<evidence type="ECO:0000256" key="6">
    <source>
        <dbReference type="ARBA" id="ARBA00023054"/>
    </source>
</evidence>
<dbReference type="CDD" id="cd11685">
    <property type="entry name" value="UEV_TSG101-like"/>
    <property type="match status" value="1"/>
</dbReference>
<keyword evidence="5 7" id="KW-0653">Protein transport</keyword>
<dbReference type="GO" id="GO:0000813">
    <property type="term" value="C:ESCRT I complex"/>
    <property type="evidence" value="ECO:0007669"/>
    <property type="project" value="TreeGrafter"/>
</dbReference>
<dbReference type="GeneID" id="36343541"/>
<dbReference type="SUPFAM" id="SSF140111">
    <property type="entry name" value="Endosomal sorting complex assembly domain"/>
    <property type="match status" value="1"/>
</dbReference>
<dbReference type="CTD" id="36343541"/>
<evidence type="ECO:0000256" key="7">
    <source>
        <dbReference type="PROSITE-ProRule" id="PRU00644"/>
    </source>
</evidence>
<evidence type="ECO:0000259" key="9">
    <source>
        <dbReference type="PROSITE" id="PS51312"/>
    </source>
</evidence>
<sequence>MSSQSASLVHGLVNYKYREAARIDIEKASQAYHSLQVKLQDFTFENGQTSKLLCMEGTIPVKYMGNVYNIPLAVYFVRQHPYHPPIAYVRPTSSMQIKAGPNVDTNGKIFLPYLSEWNFPDSSTQGLLEILQNVFGQRTPVFSKPTTGSVGFNANITSSNGYAYGMPGVGWGGMPGLPGSTNPALSGSATPQSSLFGGVMPSMPTVSTASTFMGSATSFPASVVSEEEQLLLSLRSAVMDKLNNVQREVVDDLSCEIQSLESTQKDLISHADNLVTIQAQMLSELEQIQSLTLELEDKTREYKEAYRKLKQEANVKVDYDSVVDTTRPVYRQLVEAFAEEQAIGDVLYYLSQALENGAIELEDFLKVVRDQSRNQFMQRATVCQCRAKAGLPLKGGVNFPAESSLGELEYRSAVLPTNQNAGTLENQQIMTPSDFQYFTVYACNGEQTKRNCSKSPTQMRIENDIAESLSNEFMSLNRRRQIERGKELLRIIELGLGDFREIFNLQPMDAYSSYVLRLCQVELSHAQSQTMDDCLSREVQTERSRTAPYSSWTQIPPAYEGGHSGHVRYALIPSQDQQTLAELECVHCKFLDHHLLTLHRLKSPHSMENLRGPLPGDLACVWKVNDHSGQGTLEHALKCPGLLPMSGRGIGDVWGYGDGIVSVLSETSSEFTMIVGGLSDGTLVVWAIGSEISPLYPSDNVSKQGSFLPKIFEHAKSPDYLASFAFSEEDKSSDFRTFPTSPIVALKSLMRESILSNSFQFCSLDNRGNVNIWMALRLQPKRSCDIIGPSADLGLRPGGRARLIQLARFTYDTQGSHLRPVSSGINVSLAPFTTCLEVCRTSDKFFIGSADGNIRQKCRVPSQCIYPRDFKLSFADAAVTCLALHPFLPNVLIAGYSDGQLALYLTHHPHPIFKWLIKVQSDRPSIGVRKVIWSPHRPNVTYCLATDGDIIAWTLLDGEQATMKPRAQTLIIGTIRERRVVDFSVARGCSGCLAVCWQDGAEIHWLKEDLVVRQEDELLALESVLNGLL</sequence>
<feature type="coiled-coil region" evidence="8">
    <location>
        <begin position="281"/>
        <end position="315"/>
    </location>
</feature>
<keyword evidence="4" id="KW-0967">Endosome</keyword>
<accession>W6U800</accession>
<dbReference type="EMBL" id="APAU02000088">
    <property type="protein sequence ID" value="EUB57290.1"/>
    <property type="molecule type" value="Genomic_DNA"/>
</dbReference>
<dbReference type="InterPro" id="IPR017916">
    <property type="entry name" value="SB_dom"/>
</dbReference>
<dbReference type="InterPro" id="IPR052070">
    <property type="entry name" value="ESCRT-I_UEV_domain"/>
</dbReference>
<keyword evidence="6 8" id="KW-0175">Coiled coil</keyword>